<accession>W1VDY2</accession>
<comment type="caution">
    <text evidence="1">The sequence shown here is derived from an EMBL/GenBank/DDBJ whole genome shotgun (WGS) entry which is preliminary data.</text>
</comment>
<feature type="non-terminal residue" evidence="1">
    <location>
        <position position="20"/>
    </location>
</feature>
<protein>
    <submittedName>
        <fullName evidence="1">Uncharacterized protein</fullName>
    </submittedName>
</protein>
<dbReference type="AlphaFoldDB" id="W1VDY2"/>
<sequence>MMSVRQEGRLALERAGAGGC</sequence>
<proteinExistence type="predicted"/>
<dbReference type="Proteomes" id="UP000018852">
    <property type="component" value="Unassembled WGS sequence"/>
</dbReference>
<gene>
    <name evidence="1" type="ORF">Q605_AUC00775G0002</name>
</gene>
<reference evidence="1 2" key="1">
    <citation type="submission" date="2013-12" db="EMBL/GenBank/DDBJ databases">
        <title>A Varibaculum cambriense genome reconstructed from a premature infant gut community with otherwise low bacterial novelty that shifts toward anaerobic metabolism during the third week of life.</title>
        <authorList>
            <person name="Brown C.T."/>
            <person name="Sharon I."/>
            <person name="Thomas B.C."/>
            <person name="Castelle C.J."/>
            <person name="Morowitz M.J."/>
            <person name="Banfield J.F."/>
        </authorList>
    </citation>
    <scope>NUCLEOTIDE SEQUENCE [LARGE SCALE GENOMIC DNA]</scope>
    <source>
        <strain evidence="2">DORA_12</strain>
    </source>
</reference>
<organism evidence="1 2">
    <name type="scientific">Actinomyces urogenitalis DORA_12</name>
    <dbReference type="NCBI Taxonomy" id="1403939"/>
    <lineage>
        <taxon>Bacteria</taxon>
        <taxon>Bacillati</taxon>
        <taxon>Actinomycetota</taxon>
        <taxon>Actinomycetes</taxon>
        <taxon>Actinomycetales</taxon>
        <taxon>Actinomycetaceae</taxon>
        <taxon>Actinomyces</taxon>
    </lineage>
</organism>
<dbReference type="EMBL" id="AZLV01000775">
    <property type="protein sequence ID" value="ETJ03916.1"/>
    <property type="molecule type" value="Genomic_DNA"/>
</dbReference>
<evidence type="ECO:0000313" key="2">
    <source>
        <dbReference type="Proteomes" id="UP000018852"/>
    </source>
</evidence>
<evidence type="ECO:0000313" key="1">
    <source>
        <dbReference type="EMBL" id="ETJ03916.1"/>
    </source>
</evidence>
<name>W1VDY2_9ACTO</name>